<protein>
    <submittedName>
        <fullName evidence="1">Uncharacterized protein</fullName>
    </submittedName>
</protein>
<dbReference type="RefSeq" id="WP_011703056.1">
    <property type="nucleotide sequence ID" value="NC_008555.1"/>
</dbReference>
<reference evidence="1 2" key="1">
    <citation type="journal article" date="2006" name="J. Bacteriol.">
        <title>Whole-genome sequence of Listeria welshimeri reveals common steps in genome reduction with Listeria innocua as compared to Listeria monocytogenes.</title>
        <authorList>
            <person name="Hain T."/>
            <person name="Steinweg C."/>
            <person name="Kuenne C.T."/>
            <person name="Billion A."/>
            <person name="Ghai R."/>
            <person name="Chatterjee S.S."/>
            <person name="Domann E."/>
            <person name="Kaerst U."/>
            <person name="Goesmann A."/>
            <person name="Bekel T."/>
            <person name="Bartels D."/>
            <person name="Kaiser O."/>
            <person name="Meyer F."/>
            <person name="Puehler A."/>
            <person name="Weisshaar B."/>
            <person name="Wehland J."/>
            <person name="Liang C."/>
            <person name="Dandekar T."/>
            <person name="Lampidis R."/>
            <person name="Kreft J."/>
            <person name="Goebel W."/>
            <person name="Chakraborty T."/>
        </authorList>
    </citation>
    <scope>NUCLEOTIDE SEQUENCE [LARGE SCALE GENOMIC DNA]</scope>
    <source>
        <strain evidence="2">ATCC 35897 / DSM 20650 / CIP 8149 / NCTC 11857 / SLCC 5334 / V8</strain>
    </source>
</reference>
<dbReference type="InterPro" id="IPR029058">
    <property type="entry name" value="AB_hydrolase_fold"/>
</dbReference>
<dbReference type="OrthoDB" id="2365336at2"/>
<dbReference type="GeneID" id="61190213"/>
<proteinExistence type="predicted"/>
<dbReference type="AlphaFoldDB" id="A0AL45"/>
<accession>A0AL45</accession>
<dbReference type="EMBL" id="AM263198">
    <property type="protein sequence ID" value="CAK21727.1"/>
    <property type="molecule type" value="Genomic_DNA"/>
</dbReference>
<name>A0AL45_LISW6</name>
<dbReference type="STRING" id="386043.lwe2309"/>
<evidence type="ECO:0000313" key="2">
    <source>
        <dbReference type="Proteomes" id="UP000000779"/>
    </source>
</evidence>
<dbReference type="KEGG" id="lwe:lwe2309"/>
<dbReference type="Gene3D" id="3.40.50.1820">
    <property type="entry name" value="alpha/beta hydrolase"/>
    <property type="match status" value="1"/>
</dbReference>
<dbReference type="Proteomes" id="UP000000779">
    <property type="component" value="Chromosome"/>
</dbReference>
<dbReference type="SUPFAM" id="SSF53474">
    <property type="entry name" value="alpha/beta-Hydrolases"/>
    <property type="match status" value="1"/>
</dbReference>
<organism evidence="1 2">
    <name type="scientific">Listeria welshimeri serovar 6b (strain ATCC 35897 / DSM 20650 / CCUG 15529 / CIP 8149 / NCTC 11857 / SLCC 5334 / V8)</name>
    <dbReference type="NCBI Taxonomy" id="386043"/>
    <lineage>
        <taxon>Bacteria</taxon>
        <taxon>Bacillati</taxon>
        <taxon>Bacillota</taxon>
        <taxon>Bacilli</taxon>
        <taxon>Bacillales</taxon>
        <taxon>Listeriaceae</taxon>
        <taxon>Listeria</taxon>
    </lineage>
</organism>
<dbReference type="HOGENOM" id="CLU_038370_1_0_9"/>
<gene>
    <name evidence="1" type="ordered locus">lwe2309</name>
</gene>
<evidence type="ECO:0000313" key="1">
    <source>
        <dbReference type="EMBL" id="CAK21727.1"/>
    </source>
</evidence>
<dbReference type="eggNOG" id="ENOG5032SA1">
    <property type="taxonomic scope" value="Bacteria"/>
</dbReference>
<sequence>MKNYSDEERVEIAEKEYRDYKEKEPVKINDNKNRIGYISQINNKPTGEQSFVITDNYVPLSAPKKERESVKEITVLYRGSTGIDKIKEQTGDVYKDWVVNDSDMAHKISTSKQGKVSPQLTSSAETLKNVLKEYPNAQVSVYGHSLGSMNGQYAVSDLSIDDSKRIMGGYFFQGPNIYDTLTYSQRYIADSLTSLGKLNNYVDGKDLIPIGYGDGKPLVGRLIPLDSKKVGFTSQHMWGGYQYDVFGNVLLDTKDKVEMLEYEMKQRISGLEGLKSQFMVSGNGALSTAQEIFLDASEAKAITVGYKQSLQTEIDSLKKWFQTEITNANDLWQTSKSDAQYWGEHLDEYEELDALASEEVTKHSIVIEPVEEYEDSLFVLKTLEEELDNVLKNIEKAIESQVILDEELAKYLF</sequence>